<evidence type="ECO:0000259" key="2">
    <source>
        <dbReference type="Pfam" id="PF17396"/>
    </source>
</evidence>
<dbReference type="Pfam" id="PF07755">
    <property type="entry name" value="DUF1611"/>
    <property type="match status" value="1"/>
</dbReference>
<dbReference type="Proteomes" id="UP000615687">
    <property type="component" value="Unassembled WGS sequence"/>
</dbReference>
<evidence type="ECO:0000313" key="4">
    <source>
        <dbReference type="Proteomes" id="UP000615687"/>
    </source>
</evidence>
<dbReference type="PANTHER" id="PTHR40690">
    <property type="entry name" value="GLL3100 PROTEIN"/>
    <property type="match status" value="1"/>
</dbReference>
<dbReference type="PIRSF" id="PIRSF026760">
    <property type="entry name" value="UCP026760"/>
    <property type="match status" value="1"/>
</dbReference>
<comment type="caution">
    <text evidence="3">The sequence shown here is derived from an EMBL/GenBank/DDBJ whole genome shotgun (WGS) entry which is preliminary data.</text>
</comment>
<keyword evidence="4" id="KW-1185">Reference proteome</keyword>
<accession>A0ABR9C8V0</accession>
<dbReference type="InterPro" id="IPR035086">
    <property type="entry name" value="DgcN-like_C"/>
</dbReference>
<proteinExistence type="predicted"/>
<dbReference type="InterPro" id="IPR027417">
    <property type="entry name" value="P-loop_NTPase"/>
</dbReference>
<reference evidence="3 4" key="1">
    <citation type="submission" date="2020-09" db="EMBL/GenBank/DDBJ databases">
        <title>The genome sequence of type strain Labrenzia polysiphoniae KACC 19711.</title>
        <authorList>
            <person name="Liu Y."/>
        </authorList>
    </citation>
    <scope>NUCLEOTIDE SEQUENCE [LARGE SCALE GENOMIC DNA]</scope>
    <source>
        <strain evidence="3 4">KACC 19711</strain>
    </source>
</reference>
<dbReference type="InterPro" id="IPR035402">
    <property type="entry name" value="DgcN-like_N"/>
</dbReference>
<dbReference type="Pfam" id="PF17396">
    <property type="entry name" value="DUF1611_N"/>
    <property type="match status" value="1"/>
</dbReference>
<sequence length="399" mass="42991">MSTIPFTGPEVASEIIHLPVVKTTAAMPNNVLPVLKEDAAATAIVYCEANFGLLDGKTANGLVRHSEKYQILSVIDSKKAGLDAGAVLDEKPNAIPIFSDLDDALDHSERMPDYFIYGMAPATGVLSKFDRAIVLDAISRGMNIVNGLHEFLNDDPEFAAACKAANVEILDIRKPRAKNDLRLFSGRINDLTCPRIAVLGTDCAIGKRTTASVLTRALVEHGIKAVMVTTGQTGKIQGSRYGVALDAVPSQFCCGELEATIIEACEGENPDVIIIEGQGALSHPAFCTSAFILRGSVPDGVILQHAPRRAHRCDFEKMKMPSPRSEIDLIEAFADTRVIGLTINHEDMSDMDVSNAITAYQAKLGIPVTDALTRPTEHLLDMVLSSFPELERKQIAAAQ</sequence>
<gene>
    <name evidence="3" type="ORF">IG617_08620</name>
</gene>
<dbReference type="Gene3D" id="3.40.50.300">
    <property type="entry name" value="P-loop containing nucleotide triphosphate hydrolases"/>
    <property type="match status" value="1"/>
</dbReference>
<feature type="domain" description="D-glutamate N-acetyltransferase-like N-terminal" evidence="2">
    <location>
        <begin position="78"/>
        <end position="175"/>
    </location>
</feature>
<evidence type="ECO:0000259" key="1">
    <source>
        <dbReference type="Pfam" id="PF07755"/>
    </source>
</evidence>
<name>A0ABR9C8V0_9HYPH</name>
<organism evidence="3 4">
    <name type="scientific">Roseibium polysiphoniae</name>
    <dbReference type="NCBI Taxonomy" id="2571221"/>
    <lineage>
        <taxon>Bacteria</taxon>
        <taxon>Pseudomonadati</taxon>
        <taxon>Pseudomonadota</taxon>
        <taxon>Alphaproteobacteria</taxon>
        <taxon>Hyphomicrobiales</taxon>
        <taxon>Stappiaceae</taxon>
        <taxon>Roseibium</taxon>
    </lineage>
</organism>
<dbReference type="Gene3D" id="3.40.50.720">
    <property type="entry name" value="NAD(P)-binding Rossmann-like Domain"/>
    <property type="match status" value="1"/>
</dbReference>
<feature type="domain" description="D-glutamate N-acetyltransferase-like C-terminal" evidence="1">
    <location>
        <begin position="183"/>
        <end position="379"/>
    </location>
</feature>
<dbReference type="InterPro" id="IPR011669">
    <property type="entry name" value="DgcN-like"/>
</dbReference>
<protein>
    <submittedName>
        <fullName evidence="3">DUF1611 domain-containing protein</fullName>
    </submittedName>
</protein>
<dbReference type="EMBL" id="JACYXJ010000003">
    <property type="protein sequence ID" value="MBD8876346.1"/>
    <property type="molecule type" value="Genomic_DNA"/>
</dbReference>
<dbReference type="PANTHER" id="PTHR40690:SF1">
    <property type="entry name" value="DUF1611 DOMAIN-CONTAINING PROTEIN"/>
    <property type="match status" value="1"/>
</dbReference>
<dbReference type="SUPFAM" id="SSF52540">
    <property type="entry name" value="P-loop containing nucleoside triphosphate hydrolases"/>
    <property type="match status" value="1"/>
</dbReference>
<evidence type="ECO:0000313" key="3">
    <source>
        <dbReference type="EMBL" id="MBD8876346.1"/>
    </source>
</evidence>